<accession>A0A9X3RCP2</accession>
<organism evidence="1 2">
    <name type="scientific">Psychrobacillus psychrodurans</name>
    <dbReference type="NCBI Taxonomy" id="126157"/>
    <lineage>
        <taxon>Bacteria</taxon>
        <taxon>Bacillati</taxon>
        <taxon>Bacillota</taxon>
        <taxon>Bacilli</taxon>
        <taxon>Bacillales</taxon>
        <taxon>Bacillaceae</taxon>
        <taxon>Psychrobacillus</taxon>
    </lineage>
</organism>
<name>A0A9X3RCP2_9BACI</name>
<proteinExistence type="predicted"/>
<evidence type="ECO:0000313" key="1">
    <source>
        <dbReference type="EMBL" id="MCZ8535487.1"/>
    </source>
</evidence>
<dbReference type="RefSeq" id="WP_269923449.1">
    <property type="nucleotide sequence ID" value="NZ_JAMKBI010000025.1"/>
</dbReference>
<dbReference type="EMBL" id="JAMKBI010000025">
    <property type="protein sequence ID" value="MCZ8535487.1"/>
    <property type="molecule type" value="Genomic_DNA"/>
</dbReference>
<evidence type="ECO:0008006" key="3">
    <source>
        <dbReference type="Google" id="ProtNLM"/>
    </source>
</evidence>
<protein>
    <recommendedName>
        <fullName evidence="3">Ig-like domain (Group 3)</fullName>
    </recommendedName>
</protein>
<comment type="caution">
    <text evidence="1">The sequence shown here is derived from an EMBL/GenBank/DDBJ whole genome shotgun (WGS) entry which is preliminary data.</text>
</comment>
<dbReference type="Proteomes" id="UP001152172">
    <property type="component" value="Unassembled WGS sequence"/>
</dbReference>
<evidence type="ECO:0000313" key="2">
    <source>
        <dbReference type="Proteomes" id="UP001152172"/>
    </source>
</evidence>
<dbReference type="AlphaFoldDB" id="A0A9X3RCP2"/>
<dbReference type="Gene3D" id="2.60.40.10">
    <property type="entry name" value="Immunoglobulins"/>
    <property type="match status" value="1"/>
</dbReference>
<dbReference type="InterPro" id="IPR013783">
    <property type="entry name" value="Ig-like_fold"/>
</dbReference>
<gene>
    <name evidence="1" type="ORF">M9R61_19500</name>
</gene>
<keyword evidence="2" id="KW-1185">Reference proteome</keyword>
<reference evidence="1" key="1">
    <citation type="submission" date="2022-05" db="EMBL/GenBank/DDBJ databases">
        <authorList>
            <person name="Colautti A."/>
            <person name="Iacumin L."/>
        </authorList>
    </citation>
    <scope>NUCLEOTIDE SEQUENCE</scope>
    <source>
        <strain evidence="1">DSM 30747</strain>
    </source>
</reference>
<sequence length="289" mass="31352">MMGLLLIQNSGNVITVRFSLNGGTTRAIATAISAGVAIPFSKVLQVKNSKLMDGETVLLDNLIEGQANTLRVWATDDQGSVSTEQIRTFYVTPNRPPSLTIDSFTEKVGLIDSDHITITGSVTDPEGGIVVVKYQIGDVNPVQVHDGPGGTFTFDIPLTNLKDGENSIILLATDSLNFTKAVNKTELLQSVRRYKALPPKGSAKNVIIWVQRDINLSLTAEASMVMQNEAENFTEMTKTNSAPVTNTIMEDEFTISSQVPKDDIVFQFNLTRSSIDATESIHLISGGFE</sequence>